<accession>A0ABY7LRT7</accession>
<reference evidence="1 2" key="1">
    <citation type="submission" date="2022-12" db="EMBL/GenBank/DDBJ databases">
        <title>Hymenobacter canadensis sp. nov. isolated from lake water of the Cambridge Bay, Canada.</title>
        <authorList>
            <person name="Kim W.H."/>
            <person name="Lee Y.M."/>
        </authorList>
    </citation>
    <scope>NUCLEOTIDE SEQUENCE [LARGE SCALE GENOMIC DNA]</scope>
    <source>
        <strain evidence="1 2">PAMC 29467</strain>
    </source>
</reference>
<dbReference type="InterPro" id="IPR021958">
    <property type="entry name" value="DUF3575"/>
</dbReference>
<dbReference type="Pfam" id="PF12099">
    <property type="entry name" value="DUF3575"/>
    <property type="match status" value="1"/>
</dbReference>
<dbReference type="EMBL" id="CP114767">
    <property type="protein sequence ID" value="WBA42294.1"/>
    <property type="molecule type" value="Genomic_DNA"/>
</dbReference>
<keyword evidence="2" id="KW-1185">Reference proteome</keyword>
<evidence type="ECO:0000313" key="2">
    <source>
        <dbReference type="Proteomes" id="UP001211005"/>
    </source>
</evidence>
<dbReference type="Proteomes" id="UP001211005">
    <property type="component" value="Chromosome"/>
</dbReference>
<evidence type="ECO:0000313" key="1">
    <source>
        <dbReference type="EMBL" id="WBA42294.1"/>
    </source>
</evidence>
<protein>
    <submittedName>
        <fullName evidence="1">DUF3575 domain-containing protein</fullName>
    </submittedName>
</protein>
<gene>
    <name evidence="1" type="ORF">O3303_01760</name>
</gene>
<proteinExistence type="predicted"/>
<name>A0ABY7LRT7_9BACT</name>
<sequence>MAVLLLAFTQPVSAQTITVKASANPLLSIEDRIPLSASLGMELGLTPHSALQLTGSYRHFRAQDQEPDNGPKVYLDYRYYFTPAQPQTGFFAGPFVGVGRLKLGLGDVPPSGAVRGKRTEQEAGVLLGYQQLFSRLTLDAFAGPAYRWETTRNANYPFSQKSAFLWLRASFTVGIRLKK</sequence>
<organism evidence="1 2">
    <name type="scientific">Hymenobacter canadensis</name>
    <dbReference type="NCBI Taxonomy" id="2999067"/>
    <lineage>
        <taxon>Bacteria</taxon>
        <taxon>Pseudomonadati</taxon>
        <taxon>Bacteroidota</taxon>
        <taxon>Cytophagia</taxon>
        <taxon>Cytophagales</taxon>
        <taxon>Hymenobacteraceae</taxon>
        <taxon>Hymenobacter</taxon>
    </lineage>
</organism>